<evidence type="ECO:0000256" key="2">
    <source>
        <dbReference type="SAM" id="Phobius"/>
    </source>
</evidence>
<feature type="transmembrane region" description="Helical" evidence="2">
    <location>
        <begin position="232"/>
        <end position="257"/>
    </location>
</feature>
<protein>
    <submittedName>
        <fullName evidence="3">Uncharacterized protein</fullName>
    </submittedName>
</protein>
<sequence length="414" mass="46555">MSSTDDTSLIDKKKSESNPQPTSLASRYLKFVIALAQIIALILLSLLFGSSILYACKVATANILPTDIDCTPYASNDPNVTPIDIDVDVNKIDGKFYSTKINFPFNKSDNPAINKIADYNKSNFILDWIRKQKETYNSWGVKMYFISVLEGLFMKNYSIINSLLHFMNKNLYEFVILLLGPWFLLFLTPLITIYTFFYSIYLWFVEFHWLFKENINNKEGYKPKWEDVTFMNAFNFCISCTMAFWIFVGLLVTYIFVFPAITGTTSFIFGMCLLSAMLMKSLISDGENIQQAYGIGKTFSDLLYSNMSNIMIIISLIMILLAFSILGGASGIFAVIACVILFVGLIGNTIYNKQVPKDSTAGLANEEVEQAKKVCKKLADSVEGGILNKIFGQSGGGENKLLSKLKKLSKELKK</sequence>
<keyword evidence="2" id="KW-1133">Transmembrane helix</keyword>
<dbReference type="EMBL" id="MN739675">
    <property type="protein sequence ID" value="QHT19993.1"/>
    <property type="molecule type" value="Genomic_DNA"/>
</dbReference>
<feature type="transmembrane region" description="Helical" evidence="2">
    <location>
        <begin position="263"/>
        <end position="283"/>
    </location>
</feature>
<keyword evidence="2" id="KW-0812">Transmembrane</keyword>
<organism evidence="3">
    <name type="scientific">viral metagenome</name>
    <dbReference type="NCBI Taxonomy" id="1070528"/>
    <lineage>
        <taxon>unclassified sequences</taxon>
        <taxon>metagenomes</taxon>
        <taxon>organismal metagenomes</taxon>
    </lineage>
</organism>
<proteinExistence type="predicted"/>
<feature type="transmembrane region" description="Helical" evidence="2">
    <location>
        <begin position="332"/>
        <end position="351"/>
    </location>
</feature>
<feature type="transmembrane region" description="Helical" evidence="2">
    <location>
        <begin position="303"/>
        <end position="326"/>
    </location>
</feature>
<evidence type="ECO:0000313" key="3">
    <source>
        <dbReference type="EMBL" id="QHT19993.1"/>
    </source>
</evidence>
<dbReference type="AlphaFoldDB" id="A0A6C0DUR2"/>
<evidence type="ECO:0000256" key="1">
    <source>
        <dbReference type="SAM" id="MobiDB-lite"/>
    </source>
</evidence>
<accession>A0A6C0DUR2</accession>
<feature type="transmembrane region" description="Helical" evidence="2">
    <location>
        <begin position="28"/>
        <end position="48"/>
    </location>
</feature>
<name>A0A6C0DUR2_9ZZZZ</name>
<keyword evidence="2" id="KW-0472">Membrane</keyword>
<feature type="region of interest" description="Disordered" evidence="1">
    <location>
        <begin position="1"/>
        <end position="22"/>
    </location>
</feature>
<feature type="transmembrane region" description="Helical" evidence="2">
    <location>
        <begin position="193"/>
        <end position="211"/>
    </location>
</feature>
<reference evidence="3" key="1">
    <citation type="journal article" date="2020" name="Nature">
        <title>Giant virus diversity and host interactions through global metagenomics.</title>
        <authorList>
            <person name="Schulz F."/>
            <person name="Roux S."/>
            <person name="Paez-Espino D."/>
            <person name="Jungbluth S."/>
            <person name="Walsh D.A."/>
            <person name="Denef V.J."/>
            <person name="McMahon K.D."/>
            <person name="Konstantinidis K.T."/>
            <person name="Eloe-Fadrosh E.A."/>
            <person name="Kyrpides N.C."/>
            <person name="Woyke T."/>
        </authorList>
    </citation>
    <scope>NUCLEOTIDE SEQUENCE</scope>
    <source>
        <strain evidence="3">GVMAG-M-3300023174-5</strain>
    </source>
</reference>